<dbReference type="AlphaFoldDB" id="X1L357"/>
<feature type="non-terminal residue" evidence="2">
    <location>
        <position position="61"/>
    </location>
</feature>
<sequence length="61" mass="6761">MKLGFSARKGVRLYHTLENWFLGATIALIVIVVAAEAVMRQTMRAMPMGLEELALVTAAWL</sequence>
<feature type="transmembrane region" description="Helical" evidence="1">
    <location>
        <begin position="20"/>
        <end position="39"/>
    </location>
</feature>
<dbReference type="EMBL" id="BARU01046222">
    <property type="protein sequence ID" value="GAI00321.1"/>
    <property type="molecule type" value="Genomic_DNA"/>
</dbReference>
<proteinExistence type="predicted"/>
<evidence type="ECO:0000256" key="1">
    <source>
        <dbReference type="SAM" id="Phobius"/>
    </source>
</evidence>
<keyword evidence="1" id="KW-1133">Transmembrane helix</keyword>
<evidence type="ECO:0000313" key="2">
    <source>
        <dbReference type="EMBL" id="GAI00321.1"/>
    </source>
</evidence>
<gene>
    <name evidence="2" type="ORF">S03H2_69816</name>
</gene>
<protein>
    <submittedName>
        <fullName evidence="2">Uncharacterized protein</fullName>
    </submittedName>
</protein>
<comment type="caution">
    <text evidence="2">The sequence shown here is derived from an EMBL/GenBank/DDBJ whole genome shotgun (WGS) entry which is preliminary data.</text>
</comment>
<keyword evidence="1" id="KW-0812">Transmembrane</keyword>
<name>X1L357_9ZZZZ</name>
<reference evidence="2" key="1">
    <citation type="journal article" date="2014" name="Front. Microbiol.">
        <title>High frequency of phylogenetically diverse reductive dehalogenase-homologous genes in deep subseafloor sedimentary metagenomes.</title>
        <authorList>
            <person name="Kawai M."/>
            <person name="Futagami T."/>
            <person name="Toyoda A."/>
            <person name="Takaki Y."/>
            <person name="Nishi S."/>
            <person name="Hori S."/>
            <person name="Arai W."/>
            <person name="Tsubouchi T."/>
            <person name="Morono Y."/>
            <person name="Uchiyama I."/>
            <person name="Ito T."/>
            <person name="Fujiyama A."/>
            <person name="Inagaki F."/>
            <person name="Takami H."/>
        </authorList>
    </citation>
    <scope>NUCLEOTIDE SEQUENCE</scope>
    <source>
        <strain evidence="2">Expedition CK06-06</strain>
    </source>
</reference>
<keyword evidence="1" id="KW-0472">Membrane</keyword>
<accession>X1L357</accession>
<organism evidence="2">
    <name type="scientific">marine sediment metagenome</name>
    <dbReference type="NCBI Taxonomy" id="412755"/>
    <lineage>
        <taxon>unclassified sequences</taxon>
        <taxon>metagenomes</taxon>
        <taxon>ecological metagenomes</taxon>
    </lineage>
</organism>